<comment type="caution">
    <text evidence="2">The sequence shown here is derived from an EMBL/GenBank/DDBJ whole genome shotgun (WGS) entry which is preliminary data.</text>
</comment>
<protein>
    <recommendedName>
        <fullName evidence="4">Penicillin acylase family protein</fullName>
    </recommendedName>
</protein>
<dbReference type="Gene3D" id="1.10.439.10">
    <property type="entry name" value="Penicillin Amidohydrolase, domain 1"/>
    <property type="match status" value="1"/>
</dbReference>
<organism evidence="2 3">
    <name type="scientific">Nocardioides marinquilinus</name>
    <dbReference type="NCBI Taxonomy" id="1210400"/>
    <lineage>
        <taxon>Bacteria</taxon>
        <taxon>Bacillati</taxon>
        <taxon>Actinomycetota</taxon>
        <taxon>Actinomycetes</taxon>
        <taxon>Propionibacteriales</taxon>
        <taxon>Nocardioidaceae</taxon>
        <taxon>Nocardioides</taxon>
    </lineage>
</organism>
<evidence type="ECO:0000256" key="1">
    <source>
        <dbReference type="ARBA" id="ARBA00006586"/>
    </source>
</evidence>
<dbReference type="EMBL" id="BAABKG010000005">
    <property type="protein sequence ID" value="GAA5154879.1"/>
    <property type="molecule type" value="Genomic_DNA"/>
</dbReference>
<keyword evidence="3" id="KW-1185">Reference proteome</keyword>
<dbReference type="InterPro" id="IPR014395">
    <property type="entry name" value="Pen/GL7ACA/AHL_acylase"/>
</dbReference>
<comment type="similarity">
    <text evidence="1">Belongs to the peptidase S45 family.</text>
</comment>
<reference evidence="3" key="1">
    <citation type="journal article" date="2019" name="Int. J. Syst. Evol. Microbiol.">
        <title>The Global Catalogue of Microorganisms (GCM) 10K type strain sequencing project: providing services to taxonomists for standard genome sequencing and annotation.</title>
        <authorList>
            <consortium name="The Broad Institute Genomics Platform"/>
            <consortium name="The Broad Institute Genome Sequencing Center for Infectious Disease"/>
            <person name="Wu L."/>
            <person name="Ma J."/>
        </authorList>
    </citation>
    <scope>NUCLEOTIDE SEQUENCE [LARGE SCALE GENOMIC DNA]</scope>
    <source>
        <strain evidence="3">JCM 18459</strain>
    </source>
</reference>
<dbReference type="InterPro" id="IPR029055">
    <property type="entry name" value="Ntn_hydrolases_N"/>
</dbReference>
<dbReference type="PIRSF" id="PIRSF001227">
    <property type="entry name" value="Pen_acylase"/>
    <property type="match status" value="1"/>
</dbReference>
<dbReference type="RefSeq" id="WP_345462734.1">
    <property type="nucleotide sequence ID" value="NZ_BAABKG010000005.1"/>
</dbReference>
<evidence type="ECO:0000313" key="2">
    <source>
        <dbReference type="EMBL" id="GAA5154879.1"/>
    </source>
</evidence>
<sequence length="625" mass="66760">MARIYRDSYGIPHVRGADVLDLAHGQGRACAHDRAWQLEWLRRRATGTTAELVGAGGEPWDRFAASAQVGETARRAFEGLDEEFRAFVTAYVDGVNAGLAEAEGTAVELAELGATAQPWEPWVPLGAFHAQQVLFGTLGSQLWHRRLREVLGDDAHLLEREDEHSAGSNAWAVGGGRTASGRPMVGGDPHRTFESPGVYHQVRLVCDDPDDRLDVAGFSFCGTPGVQHFAHAGDVAWAITNAMADYQAVDAVGPDHDGPTFAPGLGYRGASETLGDLGFAALLPLLRARTADDVDAAFDHWVEPVNNLVVADVLGTVRYRLAGKVPTRDADGGWTGWLADVHREDAGPDGHVVTANERRGPQSADVGTWFASAHRARRIDELLEGGPDGGGGFAPADFERIHNDTLLGDVETLRPLLPEALRDWDGRMDAESVEAGAFAAWRSALVRRIAEDAAFDGLRAPAPDPLLQPWFDVTTSVGLALPSLVAAGTPFGIDVPALARLAEDDVADAPPTPWGATHRFAPTHVFDTVRHAPLPPEVPDPGLSGDQDCVRCVGSLPGITDAGYRGSVARYVWDLADRAAGGWVVPMGASGRPGDDHHVDQLPVWAEGRLAPILSDWSALTETGR</sequence>
<dbReference type="PANTHER" id="PTHR34218">
    <property type="entry name" value="PEPTIDASE S45 PENICILLIN AMIDASE"/>
    <property type="match status" value="1"/>
</dbReference>
<dbReference type="PANTHER" id="PTHR34218:SF4">
    <property type="entry name" value="ACYL-HOMOSERINE LACTONE ACYLASE QUIP"/>
    <property type="match status" value="1"/>
</dbReference>
<evidence type="ECO:0008006" key="4">
    <source>
        <dbReference type="Google" id="ProtNLM"/>
    </source>
</evidence>
<dbReference type="Proteomes" id="UP001500221">
    <property type="component" value="Unassembled WGS sequence"/>
</dbReference>
<gene>
    <name evidence="2" type="ORF">GCM10023340_39150</name>
</gene>
<dbReference type="Pfam" id="PF01804">
    <property type="entry name" value="Penicil_amidase"/>
    <property type="match status" value="2"/>
</dbReference>
<dbReference type="SUPFAM" id="SSF56235">
    <property type="entry name" value="N-terminal nucleophile aminohydrolases (Ntn hydrolases)"/>
    <property type="match status" value="1"/>
</dbReference>
<proteinExistence type="inferred from homology"/>
<dbReference type="InterPro" id="IPR023343">
    <property type="entry name" value="Penicillin_amidase_dom1"/>
</dbReference>
<accession>A0ABP9PZI8</accession>
<evidence type="ECO:0000313" key="3">
    <source>
        <dbReference type="Proteomes" id="UP001500221"/>
    </source>
</evidence>
<dbReference type="Gene3D" id="3.60.20.10">
    <property type="entry name" value="Glutamine Phosphoribosylpyrophosphate, subunit 1, domain 1"/>
    <property type="match status" value="2"/>
</dbReference>
<dbReference type="InterPro" id="IPR002692">
    <property type="entry name" value="S45"/>
</dbReference>
<name>A0ABP9PZI8_9ACTN</name>